<proteinExistence type="predicted"/>
<organism evidence="4">
    <name type="scientific">Bactrocera dorsalis</name>
    <name type="common">Oriental fruit fly</name>
    <name type="synonym">Dacus dorsalis</name>
    <dbReference type="NCBI Taxonomy" id="27457"/>
    <lineage>
        <taxon>Eukaryota</taxon>
        <taxon>Metazoa</taxon>
        <taxon>Ecdysozoa</taxon>
        <taxon>Arthropoda</taxon>
        <taxon>Hexapoda</taxon>
        <taxon>Insecta</taxon>
        <taxon>Pterygota</taxon>
        <taxon>Neoptera</taxon>
        <taxon>Endopterygota</taxon>
        <taxon>Diptera</taxon>
        <taxon>Brachycera</taxon>
        <taxon>Muscomorpha</taxon>
        <taxon>Tephritoidea</taxon>
        <taxon>Tephritidae</taxon>
        <taxon>Bactrocera</taxon>
        <taxon>Bactrocera</taxon>
    </lineage>
</organism>
<dbReference type="Pfam" id="PF00538">
    <property type="entry name" value="Linker_histone"/>
    <property type="match status" value="1"/>
</dbReference>
<accession>A0A034WM85</accession>
<dbReference type="GO" id="GO:0000786">
    <property type="term" value="C:nucleosome"/>
    <property type="evidence" value="ECO:0007669"/>
    <property type="project" value="InterPro"/>
</dbReference>
<keyword evidence="1" id="KW-0175">Coiled coil</keyword>
<evidence type="ECO:0000256" key="1">
    <source>
        <dbReference type="SAM" id="Coils"/>
    </source>
</evidence>
<dbReference type="InterPro" id="IPR005818">
    <property type="entry name" value="Histone_H1/H5_H15"/>
</dbReference>
<dbReference type="SUPFAM" id="SSF46785">
    <property type="entry name" value="Winged helix' DNA-binding domain"/>
    <property type="match status" value="1"/>
</dbReference>
<feature type="compositionally biased region" description="Polar residues" evidence="2">
    <location>
        <begin position="363"/>
        <end position="376"/>
    </location>
</feature>
<sequence>MKKHHKNIVKPKEMIKSDLEFLKRRPVNRIAHECVQDNSSGITSWSSNACLQYRKFSAEALVLRALKGLCERNGSSVVAIKKFIINHYPYVDGKFTLPVIRRVIKKALLKGKIVQSQGKNMEGLFKISAGEIRAEQQQQQFKHLKECIKLREQQKQELERKMMKCRARDIQRHRAFEENQVAQRKRRKEVANAAKAAKARLTAEAAREILNYAHQKSGVFVPSLRLDAGTSRGISQRPQIVDYADAALETAKVISSEQLKHAIIKATEYVPHIIGIDNNPSRRTPAFRHMPIKYERTLRSPISSPVPVTGKITSDYPKLTDFLRDKKQVPGVAVNFRSPCVEPVVVGKNSAAGGRNARKSTKRPTGSTKANTRLPR</sequence>
<dbReference type="Gene3D" id="1.10.10.10">
    <property type="entry name" value="Winged helix-like DNA-binding domain superfamily/Winged helix DNA-binding domain"/>
    <property type="match status" value="1"/>
</dbReference>
<dbReference type="OrthoDB" id="8251629at2759"/>
<dbReference type="CDD" id="cd00073">
    <property type="entry name" value="H15"/>
    <property type="match status" value="1"/>
</dbReference>
<dbReference type="SMART" id="SM00526">
    <property type="entry name" value="H15"/>
    <property type="match status" value="1"/>
</dbReference>
<name>A0A034WM85_BACDO</name>
<dbReference type="InterPro" id="IPR036390">
    <property type="entry name" value="WH_DNA-bd_sf"/>
</dbReference>
<dbReference type="AlphaFoldDB" id="A0A034WM85"/>
<dbReference type="GO" id="GO:0006334">
    <property type="term" value="P:nucleosome assembly"/>
    <property type="evidence" value="ECO:0007669"/>
    <property type="project" value="InterPro"/>
</dbReference>
<dbReference type="PROSITE" id="PS51504">
    <property type="entry name" value="H15"/>
    <property type="match status" value="1"/>
</dbReference>
<gene>
    <name evidence="4" type="primary">H11</name>
</gene>
<feature type="region of interest" description="Disordered" evidence="2">
    <location>
        <begin position="350"/>
        <end position="376"/>
    </location>
</feature>
<evidence type="ECO:0000256" key="2">
    <source>
        <dbReference type="SAM" id="MobiDB-lite"/>
    </source>
</evidence>
<evidence type="ECO:0000313" key="4">
    <source>
        <dbReference type="EMBL" id="JAC54898.1"/>
    </source>
</evidence>
<protein>
    <submittedName>
        <fullName evidence="4">Histone H1-I</fullName>
    </submittedName>
</protein>
<dbReference type="EMBL" id="GAKP01004054">
    <property type="protein sequence ID" value="JAC54898.1"/>
    <property type="molecule type" value="Transcribed_RNA"/>
</dbReference>
<dbReference type="GO" id="GO:0003677">
    <property type="term" value="F:DNA binding"/>
    <property type="evidence" value="ECO:0007669"/>
    <property type="project" value="InterPro"/>
</dbReference>
<evidence type="ECO:0000259" key="3">
    <source>
        <dbReference type="PROSITE" id="PS51504"/>
    </source>
</evidence>
<reference evidence="4" key="1">
    <citation type="journal article" date="2014" name="BMC Genomics">
        <title>Characterizing the developmental transcriptome of the oriental fruit fly, Bactrocera dorsalis (Diptera: Tephritidae) through comparative genomic analysis with Drosophila melanogaster utilizing modENCODE datasets.</title>
        <authorList>
            <person name="Geib S.M."/>
            <person name="Calla B."/>
            <person name="Hall B."/>
            <person name="Hou S."/>
            <person name="Manoukis N.C."/>
        </authorList>
    </citation>
    <scope>NUCLEOTIDE SEQUENCE</scope>
    <source>
        <strain evidence="4">Punador</strain>
    </source>
</reference>
<dbReference type="InterPro" id="IPR036388">
    <property type="entry name" value="WH-like_DNA-bd_sf"/>
</dbReference>
<feature type="domain" description="H15" evidence="3">
    <location>
        <begin position="54"/>
        <end position="129"/>
    </location>
</feature>
<feature type="coiled-coil region" evidence="1">
    <location>
        <begin position="141"/>
        <end position="168"/>
    </location>
</feature>